<name>A0A6A4HAM7_9AGAR</name>
<reference evidence="1" key="1">
    <citation type="journal article" date="2019" name="Environ. Microbiol.">
        <title>Fungal ecological strategies reflected in gene transcription - a case study of two litter decomposers.</title>
        <authorList>
            <person name="Barbi F."/>
            <person name="Kohler A."/>
            <person name="Barry K."/>
            <person name="Baskaran P."/>
            <person name="Daum C."/>
            <person name="Fauchery L."/>
            <person name="Ihrmark K."/>
            <person name="Kuo A."/>
            <person name="LaButti K."/>
            <person name="Lipzen A."/>
            <person name="Morin E."/>
            <person name="Grigoriev I.V."/>
            <person name="Henrissat B."/>
            <person name="Lindahl B."/>
            <person name="Martin F."/>
        </authorList>
    </citation>
    <scope>NUCLEOTIDE SEQUENCE</scope>
    <source>
        <strain evidence="1">JB14</strain>
    </source>
</reference>
<dbReference type="AlphaFoldDB" id="A0A6A4HAM7"/>
<accession>A0A6A4HAM7</accession>
<organism evidence="1 2">
    <name type="scientific">Gymnopus androsaceus JB14</name>
    <dbReference type="NCBI Taxonomy" id="1447944"/>
    <lineage>
        <taxon>Eukaryota</taxon>
        <taxon>Fungi</taxon>
        <taxon>Dikarya</taxon>
        <taxon>Basidiomycota</taxon>
        <taxon>Agaricomycotina</taxon>
        <taxon>Agaricomycetes</taxon>
        <taxon>Agaricomycetidae</taxon>
        <taxon>Agaricales</taxon>
        <taxon>Marasmiineae</taxon>
        <taxon>Omphalotaceae</taxon>
        <taxon>Gymnopus</taxon>
    </lineage>
</organism>
<dbReference type="EMBL" id="ML769533">
    <property type="protein sequence ID" value="KAE9395349.1"/>
    <property type="molecule type" value="Genomic_DNA"/>
</dbReference>
<keyword evidence="2" id="KW-1185">Reference proteome</keyword>
<sequence>MLVALFPVQVGHPVYYTDSFGRTQSLLYDWVAQHPTRIIGASSEDDVEDI</sequence>
<evidence type="ECO:0000313" key="2">
    <source>
        <dbReference type="Proteomes" id="UP000799118"/>
    </source>
</evidence>
<evidence type="ECO:0000313" key="1">
    <source>
        <dbReference type="EMBL" id="KAE9395349.1"/>
    </source>
</evidence>
<gene>
    <name evidence="1" type="ORF">BT96DRAFT_922892</name>
</gene>
<protein>
    <submittedName>
        <fullName evidence="1">Uncharacterized protein</fullName>
    </submittedName>
</protein>
<proteinExistence type="predicted"/>
<dbReference type="Proteomes" id="UP000799118">
    <property type="component" value="Unassembled WGS sequence"/>
</dbReference>